<sequence length="71" mass="7787">MQREDATLTATRHFGRCAEPLSCAGLRFIGLNALFFPDTCCRSKKPESRIGSTTQMGYQCLTRRQVGGSGT</sequence>
<keyword evidence="2" id="KW-1185">Reference proteome</keyword>
<protein>
    <submittedName>
        <fullName evidence="1 3">Uncharacterized protein</fullName>
    </submittedName>
</protein>
<dbReference type="AlphaFoldDB" id="A0A183IVD2"/>
<organism evidence="3">
    <name type="scientific">Soboliphyme baturini</name>
    <dbReference type="NCBI Taxonomy" id="241478"/>
    <lineage>
        <taxon>Eukaryota</taxon>
        <taxon>Metazoa</taxon>
        <taxon>Ecdysozoa</taxon>
        <taxon>Nematoda</taxon>
        <taxon>Enoplea</taxon>
        <taxon>Dorylaimia</taxon>
        <taxon>Dioctophymatida</taxon>
        <taxon>Dioctophymatoidea</taxon>
        <taxon>Soboliphymatidae</taxon>
        <taxon>Soboliphyme</taxon>
    </lineage>
</organism>
<dbReference type="EMBL" id="UZAM01010751">
    <property type="protein sequence ID" value="VDP13582.1"/>
    <property type="molecule type" value="Genomic_DNA"/>
</dbReference>
<dbReference type="WBParaSite" id="SBAD_0000786801-mRNA-1">
    <property type="protein sequence ID" value="SBAD_0000786801-mRNA-1"/>
    <property type="gene ID" value="SBAD_0000786801"/>
</dbReference>
<name>A0A183IVD2_9BILA</name>
<reference evidence="3" key="1">
    <citation type="submission" date="2016-06" db="UniProtKB">
        <authorList>
            <consortium name="WormBaseParasite"/>
        </authorList>
    </citation>
    <scope>IDENTIFICATION</scope>
</reference>
<dbReference type="Proteomes" id="UP000270296">
    <property type="component" value="Unassembled WGS sequence"/>
</dbReference>
<evidence type="ECO:0000313" key="2">
    <source>
        <dbReference type="Proteomes" id="UP000270296"/>
    </source>
</evidence>
<evidence type="ECO:0000313" key="3">
    <source>
        <dbReference type="WBParaSite" id="SBAD_0000786801-mRNA-1"/>
    </source>
</evidence>
<gene>
    <name evidence="1" type="ORF">SBAD_LOCUS7579</name>
</gene>
<reference evidence="1 2" key="2">
    <citation type="submission" date="2018-11" db="EMBL/GenBank/DDBJ databases">
        <authorList>
            <consortium name="Pathogen Informatics"/>
        </authorList>
    </citation>
    <scope>NUCLEOTIDE SEQUENCE [LARGE SCALE GENOMIC DNA]</scope>
</reference>
<proteinExistence type="predicted"/>
<evidence type="ECO:0000313" key="1">
    <source>
        <dbReference type="EMBL" id="VDP13582.1"/>
    </source>
</evidence>
<accession>A0A183IVD2</accession>